<sequence>MSVEEFRRRMRLRACWSAVLGMLLGAVGAVVLVSGQARLLVTVLSAAAGAALGYLLARGLSRG</sequence>
<evidence type="ECO:0000313" key="2">
    <source>
        <dbReference type="EMBL" id="GIJ09854.1"/>
    </source>
</evidence>
<comment type="caution">
    <text evidence="2">The sequence shown here is derived from an EMBL/GenBank/DDBJ whole genome shotgun (WGS) entry which is preliminary data.</text>
</comment>
<feature type="transmembrane region" description="Helical" evidence="1">
    <location>
        <begin position="39"/>
        <end position="57"/>
    </location>
</feature>
<feature type="transmembrane region" description="Helical" evidence="1">
    <location>
        <begin position="12"/>
        <end position="33"/>
    </location>
</feature>
<organism evidence="2 3">
    <name type="scientific">Micromonospora andamanensis</name>
    <dbReference type="NCBI Taxonomy" id="1287068"/>
    <lineage>
        <taxon>Bacteria</taxon>
        <taxon>Bacillati</taxon>
        <taxon>Actinomycetota</taxon>
        <taxon>Actinomycetes</taxon>
        <taxon>Micromonosporales</taxon>
        <taxon>Micromonosporaceae</taxon>
        <taxon>Micromonospora</taxon>
    </lineage>
</organism>
<reference evidence="2 3" key="1">
    <citation type="submission" date="2021-01" db="EMBL/GenBank/DDBJ databases">
        <title>Whole genome shotgun sequence of Verrucosispora andamanensis NBRC 109075.</title>
        <authorList>
            <person name="Komaki H."/>
            <person name="Tamura T."/>
        </authorList>
    </citation>
    <scope>NUCLEOTIDE SEQUENCE [LARGE SCALE GENOMIC DNA]</scope>
    <source>
        <strain evidence="2 3">NBRC 109075</strain>
    </source>
</reference>
<keyword evidence="3" id="KW-1185">Reference proteome</keyword>
<dbReference type="RefSeq" id="WP_204007391.1">
    <property type="nucleotide sequence ID" value="NZ_BOOZ01000015.1"/>
</dbReference>
<gene>
    <name evidence="2" type="ORF">Van01_30680</name>
</gene>
<dbReference type="Proteomes" id="UP000647017">
    <property type="component" value="Unassembled WGS sequence"/>
</dbReference>
<keyword evidence="1" id="KW-0472">Membrane</keyword>
<evidence type="ECO:0000313" key="3">
    <source>
        <dbReference type="Proteomes" id="UP000647017"/>
    </source>
</evidence>
<protein>
    <submittedName>
        <fullName evidence="2">Uncharacterized protein</fullName>
    </submittedName>
</protein>
<proteinExistence type="predicted"/>
<evidence type="ECO:0000256" key="1">
    <source>
        <dbReference type="SAM" id="Phobius"/>
    </source>
</evidence>
<dbReference type="EMBL" id="BOOZ01000015">
    <property type="protein sequence ID" value="GIJ09854.1"/>
    <property type="molecule type" value="Genomic_DNA"/>
</dbReference>
<keyword evidence="1" id="KW-0812">Transmembrane</keyword>
<accession>A0ABQ4HW22</accession>
<name>A0ABQ4HW22_9ACTN</name>
<keyword evidence="1" id="KW-1133">Transmembrane helix</keyword>